<evidence type="ECO:0000256" key="13">
    <source>
        <dbReference type="ARBA" id="ARBA00023303"/>
    </source>
</evidence>
<keyword evidence="3" id="KW-0813">Transport</keyword>
<dbReference type="Pfam" id="PF02060">
    <property type="entry name" value="ISK_Channel"/>
    <property type="match status" value="1"/>
</dbReference>
<organism evidence="20 21">
    <name type="scientific">Gouania willdenowi</name>
    <name type="common">Blunt-snouted clingfish</name>
    <name type="synonym">Lepadogaster willdenowi</name>
    <dbReference type="NCBI Taxonomy" id="441366"/>
    <lineage>
        <taxon>Eukaryota</taxon>
        <taxon>Metazoa</taxon>
        <taxon>Chordata</taxon>
        <taxon>Craniata</taxon>
        <taxon>Vertebrata</taxon>
        <taxon>Euteleostomi</taxon>
        <taxon>Actinopterygii</taxon>
        <taxon>Neopterygii</taxon>
        <taxon>Teleostei</taxon>
        <taxon>Neoteleostei</taxon>
        <taxon>Acanthomorphata</taxon>
        <taxon>Ovalentaria</taxon>
        <taxon>Blenniimorphae</taxon>
        <taxon>Blenniiformes</taxon>
        <taxon>Gobiesocoidei</taxon>
        <taxon>Gobiesocidae</taxon>
        <taxon>Gobiesocinae</taxon>
        <taxon>Gouania</taxon>
    </lineage>
</organism>
<feature type="transmembrane region" description="Helical" evidence="19">
    <location>
        <begin position="55"/>
        <end position="78"/>
    </location>
</feature>
<evidence type="ECO:0000256" key="7">
    <source>
        <dbReference type="ARBA" id="ARBA00022826"/>
    </source>
</evidence>
<evidence type="ECO:0000256" key="11">
    <source>
        <dbReference type="ARBA" id="ARBA00023065"/>
    </source>
</evidence>
<keyword evidence="12 19" id="KW-0472">Membrane</keyword>
<evidence type="ECO:0000256" key="15">
    <source>
        <dbReference type="ARBA" id="ARBA00039513"/>
    </source>
</evidence>
<evidence type="ECO:0000256" key="5">
    <source>
        <dbReference type="ARBA" id="ARBA00022538"/>
    </source>
</evidence>
<dbReference type="PANTHER" id="PTHR15282:SF8">
    <property type="entry name" value="POTASSIUM VOLTAGE-GATED CHANNEL SUBFAMILY E MEMBER 2"/>
    <property type="match status" value="1"/>
</dbReference>
<keyword evidence="6 19" id="KW-0812">Transmembrane</keyword>
<keyword evidence="4" id="KW-1003">Cell membrane</keyword>
<keyword evidence="5" id="KW-0633">Potassium transport</keyword>
<dbReference type="GO" id="GO:0015459">
    <property type="term" value="F:potassium channel regulator activity"/>
    <property type="evidence" value="ECO:0007669"/>
    <property type="project" value="TreeGrafter"/>
</dbReference>
<evidence type="ECO:0000256" key="16">
    <source>
        <dbReference type="ARBA" id="ARBA00041657"/>
    </source>
</evidence>
<dbReference type="Proteomes" id="UP000694680">
    <property type="component" value="Chromosome 21"/>
</dbReference>
<proteinExistence type="inferred from homology"/>
<evidence type="ECO:0000256" key="3">
    <source>
        <dbReference type="ARBA" id="ARBA00022448"/>
    </source>
</evidence>
<evidence type="ECO:0000256" key="2">
    <source>
        <dbReference type="ARBA" id="ARBA00005688"/>
    </source>
</evidence>
<dbReference type="GO" id="GO:0044325">
    <property type="term" value="F:transmembrane transporter binding"/>
    <property type="evidence" value="ECO:0007669"/>
    <property type="project" value="TreeGrafter"/>
</dbReference>
<sequence>MGVSDWSNLTLRLEQSLTDHFVNFFESWRRNMTHAAAVNALDKTLANENFKNENVIWFLVVMMGLFASIVVAMLVSSVNSKRKEHSKKPYHQYIKEDWTAQIRRRDIVTNHVAQ</sequence>
<comment type="subcellular location">
    <subcellularLocation>
        <location evidence="14">Apical cell membrane</location>
        <topology evidence="14">Single-pass membrane protein</topology>
    </subcellularLocation>
    <subcellularLocation>
        <location evidence="1">Cell membrane</location>
        <topology evidence="1">Single-pass type I membrane protein</topology>
    </subcellularLocation>
</comment>
<evidence type="ECO:0000256" key="19">
    <source>
        <dbReference type="SAM" id="Phobius"/>
    </source>
</evidence>
<dbReference type="GO" id="GO:0008076">
    <property type="term" value="C:voltage-gated potassium channel complex"/>
    <property type="evidence" value="ECO:0007669"/>
    <property type="project" value="TreeGrafter"/>
</dbReference>
<evidence type="ECO:0000256" key="9">
    <source>
        <dbReference type="ARBA" id="ARBA00022958"/>
    </source>
</evidence>
<dbReference type="GO" id="GO:0086091">
    <property type="term" value="P:regulation of heart rate by cardiac conduction"/>
    <property type="evidence" value="ECO:0007669"/>
    <property type="project" value="TreeGrafter"/>
</dbReference>
<evidence type="ECO:0000256" key="6">
    <source>
        <dbReference type="ARBA" id="ARBA00022692"/>
    </source>
</evidence>
<dbReference type="PANTHER" id="PTHR15282">
    <property type="entry name" value="POTASSIUM VOLTAGE-GATED CHANNEL SUBFAMILY E MEMBER 1, 3"/>
    <property type="match status" value="1"/>
</dbReference>
<keyword evidence="11" id="KW-0406">Ion transport</keyword>
<dbReference type="AlphaFoldDB" id="A0A8C5GGK8"/>
<dbReference type="GO" id="GO:0097623">
    <property type="term" value="P:potassium ion export across plasma membrane"/>
    <property type="evidence" value="ECO:0007669"/>
    <property type="project" value="TreeGrafter"/>
</dbReference>
<reference evidence="20" key="1">
    <citation type="submission" date="2020-06" db="EMBL/GenBank/DDBJ databases">
        <authorList>
            <consortium name="Wellcome Sanger Institute Data Sharing"/>
        </authorList>
    </citation>
    <scope>NUCLEOTIDE SEQUENCE [LARGE SCALE GENOMIC DNA]</scope>
</reference>
<dbReference type="Ensembl" id="ENSGWIT00000032744.1">
    <property type="protein sequence ID" value="ENSGWIP00000030026.1"/>
    <property type="gene ID" value="ENSGWIG00000015636.1"/>
</dbReference>
<keyword evidence="7" id="KW-0631">Potassium channel</keyword>
<accession>A0A8C5GGK8</accession>
<dbReference type="GO" id="GO:1902282">
    <property type="term" value="F:voltage-gated potassium channel activity involved in ventricular cardiac muscle cell action potential repolarization"/>
    <property type="evidence" value="ECO:0007669"/>
    <property type="project" value="TreeGrafter"/>
</dbReference>
<dbReference type="GO" id="GO:0005251">
    <property type="term" value="F:delayed rectifier potassium channel activity"/>
    <property type="evidence" value="ECO:0007669"/>
    <property type="project" value="TreeGrafter"/>
</dbReference>
<evidence type="ECO:0000256" key="17">
    <source>
        <dbReference type="ARBA" id="ARBA00042904"/>
    </source>
</evidence>
<evidence type="ECO:0000256" key="18">
    <source>
        <dbReference type="ARBA" id="ARBA00042937"/>
    </source>
</evidence>
<dbReference type="GO" id="GO:0016324">
    <property type="term" value="C:apical plasma membrane"/>
    <property type="evidence" value="ECO:0007669"/>
    <property type="project" value="UniProtKB-SubCell"/>
</dbReference>
<comment type="similarity">
    <text evidence="2">Belongs to the potassium channel KCNE family.</text>
</comment>
<dbReference type="GO" id="GO:0060307">
    <property type="term" value="P:regulation of ventricular cardiac muscle cell membrane repolarization"/>
    <property type="evidence" value="ECO:0007669"/>
    <property type="project" value="TreeGrafter"/>
</dbReference>
<evidence type="ECO:0000256" key="8">
    <source>
        <dbReference type="ARBA" id="ARBA00022882"/>
    </source>
</evidence>
<evidence type="ECO:0000256" key="14">
    <source>
        <dbReference type="ARBA" id="ARBA00037861"/>
    </source>
</evidence>
<reference evidence="20" key="3">
    <citation type="submission" date="2025-09" db="UniProtKB">
        <authorList>
            <consortium name="Ensembl"/>
        </authorList>
    </citation>
    <scope>IDENTIFICATION</scope>
</reference>
<keyword evidence="9" id="KW-0630">Potassium</keyword>
<evidence type="ECO:0000313" key="20">
    <source>
        <dbReference type="Ensembl" id="ENSGWIP00000030026.1"/>
    </source>
</evidence>
<reference evidence="20" key="2">
    <citation type="submission" date="2025-08" db="UniProtKB">
        <authorList>
            <consortium name="Ensembl"/>
        </authorList>
    </citation>
    <scope>IDENTIFICATION</scope>
</reference>
<keyword evidence="13" id="KW-0407">Ion channel</keyword>
<keyword evidence="10 19" id="KW-1133">Transmembrane helix</keyword>
<keyword evidence="21" id="KW-1185">Reference proteome</keyword>
<dbReference type="InterPro" id="IPR000369">
    <property type="entry name" value="K_chnl_KCNE"/>
</dbReference>
<evidence type="ECO:0000256" key="4">
    <source>
        <dbReference type="ARBA" id="ARBA00022475"/>
    </source>
</evidence>
<evidence type="ECO:0000256" key="12">
    <source>
        <dbReference type="ARBA" id="ARBA00023136"/>
    </source>
</evidence>
<evidence type="ECO:0000313" key="21">
    <source>
        <dbReference type="Proteomes" id="UP000694680"/>
    </source>
</evidence>
<evidence type="ECO:0000256" key="1">
    <source>
        <dbReference type="ARBA" id="ARBA00004251"/>
    </source>
</evidence>
<evidence type="ECO:0000256" key="10">
    <source>
        <dbReference type="ARBA" id="ARBA00022989"/>
    </source>
</evidence>
<name>A0A8C5GGK8_GOUWI</name>
<keyword evidence="8" id="KW-0851">Voltage-gated channel</keyword>
<protein>
    <recommendedName>
        <fullName evidence="15">Potassium voltage-gated channel subfamily E member 2</fullName>
    </recommendedName>
    <alternativeName>
        <fullName evidence="16">MinK-related peptide 1</fullName>
    </alternativeName>
    <alternativeName>
        <fullName evidence="17">Minimum potassium ion channel-related peptide 1</fullName>
    </alternativeName>
    <alternativeName>
        <fullName evidence="18">Potassium channel subunit beta MiRP1</fullName>
    </alternativeName>
</protein>